<feature type="coiled-coil region" evidence="1">
    <location>
        <begin position="88"/>
        <end position="122"/>
    </location>
</feature>
<sequence length="419" mass="49555">MKIPCLKHQGSDVHFIFLKEQQVDFLCDLCQTNMLDQHQQLDFSKLINIQKALKQPEYLTSKIINSEQLITFLKELYQNDDNNINLQLIEIENIIQQLQIQLTNVQIELQVLQKSYNEFRQQIRENLEYIIKFDEFKRYIDNLQQLQETINPQRISENERNLYFYFKILTKDNLQSTQNKIFNLLEYNNQYMNQENNQFNNLQELYNQFNQQSTAFKNQINPKFPKTIQNTQLITKEFQSKIIDTIIQKSKKQVKKINLIYKWYKSDLNAEKFWNNVDGQDNLLIVFSLQNDTIFGAYSPCKWIKSQNGQYVKDETLSSFLFSQKYSEIYPIKQEGQEYAIYCHTKYGPIFGGVSILSGYYFTFSSNNNDLQILSDFKVGSSNIGMAYQINSSGSLNTLPFGQSEQKIIMCEIFQVSFI</sequence>
<evidence type="ECO:0000256" key="1">
    <source>
        <dbReference type="SAM" id="Coils"/>
    </source>
</evidence>
<name>A0A8S1RRL6_9CILI</name>
<comment type="caution">
    <text evidence="3">The sequence shown here is derived from an EMBL/GenBank/DDBJ whole genome shotgun (WGS) entry which is preliminary data.</text>
</comment>
<dbReference type="AlphaFoldDB" id="A0A8S1RRL6"/>
<gene>
    <name evidence="3" type="ORF">PSON_ATCC_30995.1.T2290011</name>
</gene>
<dbReference type="InterPro" id="IPR006571">
    <property type="entry name" value="TLDc_dom"/>
</dbReference>
<organism evidence="3 4">
    <name type="scientific">Paramecium sonneborni</name>
    <dbReference type="NCBI Taxonomy" id="65129"/>
    <lineage>
        <taxon>Eukaryota</taxon>
        <taxon>Sar</taxon>
        <taxon>Alveolata</taxon>
        <taxon>Ciliophora</taxon>
        <taxon>Intramacronucleata</taxon>
        <taxon>Oligohymenophorea</taxon>
        <taxon>Peniculida</taxon>
        <taxon>Parameciidae</taxon>
        <taxon>Paramecium</taxon>
    </lineage>
</organism>
<protein>
    <recommendedName>
        <fullName evidence="2">TLDc domain-containing protein</fullName>
    </recommendedName>
</protein>
<evidence type="ECO:0000313" key="4">
    <source>
        <dbReference type="Proteomes" id="UP000692954"/>
    </source>
</evidence>
<evidence type="ECO:0000313" key="3">
    <source>
        <dbReference type="EMBL" id="CAD8129555.1"/>
    </source>
</evidence>
<proteinExistence type="predicted"/>
<dbReference type="EMBL" id="CAJJDN010000229">
    <property type="protein sequence ID" value="CAD8129555.1"/>
    <property type="molecule type" value="Genomic_DNA"/>
</dbReference>
<keyword evidence="4" id="KW-1185">Reference proteome</keyword>
<accession>A0A8S1RRL6</accession>
<feature type="domain" description="TLDc" evidence="2">
    <location>
        <begin position="229"/>
        <end position="416"/>
    </location>
</feature>
<reference evidence="3" key="1">
    <citation type="submission" date="2021-01" db="EMBL/GenBank/DDBJ databases">
        <authorList>
            <consortium name="Genoscope - CEA"/>
            <person name="William W."/>
        </authorList>
    </citation>
    <scope>NUCLEOTIDE SEQUENCE</scope>
</reference>
<dbReference type="Pfam" id="PF07534">
    <property type="entry name" value="TLD"/>
    <property type="match status" value="1"/>
</dbReference>
<keyword evidence="1" id="KW-0175">Coiled coil</keyword>
<evidence type="ECO:0000259" key="2">
    <source>
        <dbReference type="Pfam" id="PF07534"/>
    </source>
</evidence>
<dbReference type="PANTHER" id="PTHR23354:SF122">
    <property type="entry name" value="GTPASE-ACTIVATING PROTEIN SKYWALKER"/>
    <property type="match status" value="1"/>
</dbReference>
<dbReference type="Proteomes" id="UP000692954">
    <property type="component" value="Unassembled WGS sequence"/>
</dbReference>
<dbReference type="OrthoDB" id="2439862at2759"/>
<dbReference type="PANTHER" id="PTHR23354">
    <property type="entry name" value="NUCLEOLAR PROTEIN 7/ESTROGEN RECEPTOR COACTIVATOR-RELATED"/>
    <property type="match status" value="1"/>
</dbReference>